<dbReference type="GO" id="GO:0000922">
    <property type="term" value="C:spindle pole"/>
    <property type="evidence" value="ECO:0007669"/>
    <property type="project" value="InterPro"/>
</dbReference>
<feature type="domain" description="Gamma tubulin complex component protein N-terminal" evidence="8">
    <location>
        <begin position="62"/>
        <end position="165"/>
    </location>
</feature>
<name>A0A4Y1RMG2_PRUDU</name>
<dbReference type="GO" id="GO:0051321">
    <property type="term" value="P:meiotic cell cycle"/>
    <property type="evidence" value="ECO:0007669"/>
    <property type="project" value="TreeGrafter"/>
</dbReference>
<dbReference type="GO" id="GO:0031122">
    <property type="term" value="P:cytoplasmic microtubule organization"/>
    <property type="evidence" value="ECO:0007669"/>
    <property type="project" value="TreeGrafter"/>
</dbReference>
<dbReference type="PANTHER" id="PTHR19302">
    <property type="entry name" value="GAMMA TUBULIN COMPLEX PROTEIN"/>
    <property type="match status" value="1"/>
</dbReference>
<dbReference type="GO" id="GO:0043015">
    <property type="term" value="F:gamma-tubulin binding"/>
    <property type="evidence" value="ECO:0007669"/>
    <property type="project" value="InterPro"/>
</dbReference>
<dbReference type="GO" id="GO:0000278">
    <property type="term" value="P:mitotic cell cycle"/>
    <property type="evidence" value="ECO:0007669"/>
    <property type="project" value="TreeGrafter"/>
</dbReference>
<sequence length="677" mass="76077">MCLEASLVRLAMNAVQGVETALVSIQKLSAAFCSDPADRTFHQIPSLWNRSSSTHALETFSSPLAAQVADPAHRPLLKFLFLRTCEPYCGFIRSWIFKAEISDPYKEFVVEYADSLSPNQHGKADISIDFPLATIREQDGVSVPCFLKDVLIPLVRAGQQLQVLVKLLELCTFVATNDHTYEGFLPCWTGFSGNCPYYSSPLTFIKGNVEAMLLSRDRYYRRMQEKLENLSAKLEFRYQQVVRPGTLPVLLDNGGRSSTNPGLFVLDDNFIPSPTNDKRESNGVHDLDSGELSARDGLSDLTDSYESSECSFDSTSAEQNVSEQMVELPNHIVGMEQKYLSALSFSMSMPVDNLQKPHVREESCHIVSDQSRLCERRDALAHSHHKGVFTSQISVPIKPKESNLSAMSDVQFADCLSDKDWPEGGLFESYSAIDEEYKDGRRSHPMDSPSKVNERIPEALKEGTSYFRKRVGTNSALIEEAYGKDQPQNVCLEKLPAGLMDSNASVTSVKSDRFGKQDFGGDSVSIDKTKKWCVTEADHRLSEIQGFLESSVQRSSCERDPHKDRVDWPISIILSPSALKMYAEIFSFLIQVKLAIFSLTDVWRQLKDLVHSISQNNDSEQNEREVSHFNALVKMRHQVKDMMDLQSVHLAYLIDSLDMNVTGCLPAVTRKHYHYGL</sequence>
<feature type="domain" description="Gamma tubulin complex component C-terminal" evidence="7">
    <location>
        <begin position="565"/>
        <end position="642"/>
    </location>
</feature>
<comment type="function">
    <text evidence="5">Component of the gamma-tubulin ring complex (gTuRC) which mediates microtubule nucleation.</text>
</comment>
<dbReference type="GO" id="GO:0000930">
    <property type="term" value="C:gamma-tubulin complex"/>
    <property type="evidence" value="ECO:0007669"/>
    <property type="project" value="TreeGrafter"/>
</dbReference>
<feature type="compositionally biased region" description="Basic and acidic residues" evidence="6">
    <location>
        <begin position="276"/>
        <end position="298"/>
    </location>
</feature>
<evidence type="ECO:0000313" key="9">
    <source>
        <dbReference type="EMBL" id="BBH05399.1"/>
    </source>
</evidence>
<evidence type="ECO:0000256" key="4">
    <source>
        <dbReference type="ARBA" id="ARBA00023212"/>
    </source>
</evidence>
<organism evidence="9">
    <name type="scientific">Prunus dulcis</name>
    <name type="common">Almond</name>
    <name type="synonym">Amygdalus dulcis</name>
    <dbReference type="NCBI Taxonomy" id="3755"/>
    <lineage>
        <taxon>Eukaryota</taxon>
        <taxon>Viridiplantae</taxon>
        <taxon>Streptophyta</taxon>
        <taxon>Embryophyta</taxon>
        <taxon>Tracheophyta</taxon>
        <taxon>Spermatophyta</taxon>
        <taxon>Magnoliopsida</taxon>
        <taxon>eudicotyledons</taxon>
        <taxon>Gunneridae</taxon>
        <taxon>Pentapetalae</taxon>
        <taxon>rosids</taxon>
        <taxon>fabids</taxon>
        <taxon>Rosales</taxon>
        <taxon>Rosaceae</taxon>
        <taxon>Amygdaloideae</taxon>
        <taxon>Amygdaleae</taxon>
        <taxon>Prunus</taxon>
    </lineage>
</organism>
<dbReference type="InterPro" id="IPR041470">
    <property type="entry name" value="GCP_N"/>
</dbReference>
<feature type="region of interest" description="Disordered" evidence="6">
    <location>
        <begin position="274"/>
        <end position="317"/>
    </location>
</feature>
<keyword evidence="2 5" id="KW-0963">Cytoplasm</keyword>
<evidence type="ECO:0000256" key="5">
    <source>
        <dbReference type="RuleBase" id="RU363050"/>
    </source>
</evidence>
<dbReference type="GO" id="GO:0051011">
    <property type="term" value="F:microtubule minus-end binding"/>
    <property type="evidence" value="ECO:0007669"/>
    <property type="project" value="TreeGrafter"/>
</dbReference>
<evidence type="ECO:0000256" key="6">
    <source>
        <dbReference type="SAM" id="MobiDB-lite"/>
    </source>
</evidence>
<dbReference type="GO" id="GO:0007020">
    <property type="term" value="P:microtubule nucleation"/>
    <property type="evidence" value="ECO:0007669"/>
    <property type="project" value="InterPro"/>
</dbReference>
<evidence type="ECO:0000259" key="7">
    <source>
        <dbReference type="Pfam" id="PF04130"/>
    </source>
</evidence>
<dbReference type="PANTHER" id="PTHR19302:SF70">
    <property type="entry name" value="GAMMA-TUBULIN COMPLEX COMPONENT 6"/>
    <property type="match status" value="1"/>
</dbReference>
<evidence type="ECO:0000256" key="1">
    <source>
        <dbReference type="ARBA" id="ARBA00010337"/>
    </source>
</evidence>
<comment type="similarity">
    <text evidence="1 5">Belongs to the TUBGCP family.</text>
</comment>
<dbReference type="EMBL" id="AP019302">
    <property type="protein sequence ID" value="BBH05399.1"/>
    <property type="molecule type" value="Genomic_DNA"/>
</dbReference>
<evidence type="ECO:0000256" key="2">
    <source>
        <dbReference type="ARBA" id="ARBA00022490"/>
    </source>
</evidence>
<dbReference type="GO" id="GO:0005874">
    <property type="term" value="C:microtubule"/>
    <property type="evidence" value="ECO:0007669"/>
    <property type="project" value="UniProtKB-KW"/>
</dbReference>
<evidence type="ECO:0000256" key="3">
    <source>
        <dbReference type="ARBA" id="ARBA00022701"/>
    </source>
</evidence>
<keyword evidence="3 5" id="KW-0493">Microtubule</keyword>
<dbReference type="InterPro" id="IPR042241">
    <property type="entry name" value="GCP_C_sf"/>
</dbReference>
<feature type="compositionally biased region" description="Polar residues" evidence="6">
    <location>
        <begin position="301"/>
        <end position="317"/>
    </location>
</feature>
<proteinExistence type="inferred from homology"/>
<protein>
    <recommendedName>
        <fullName evidence="5">Gamma-tubulin complex component</fullName>
    </recommendedName>
</protein>
<accession>A0A4Y1RMG2</accession>
<dbReference type="Pfam" id="PF04130">
    <property type="entry name" value="GCP_C_terminal"/>
    <property type="match status" value="1"/>
</dbReference>
<reference evidence="9" key="1">
    <citation type="journal article" date="2019" name="Science">
        <title>Mutation of a bHLH transcription factor allowed almond domestication.</title>
        <authorList>
            <person name="Sanchez-Perez R."/>
            <person name="Pavan S."/>
            <person name="Mazzeo R."/>
            <person name="Moldovan C."/>
            <person name="Aiese Cigliano R."/>
            <person name="Del Cueto J."/>
            <person name="Ricciardi F."/>
            <person name="Lotti C."/>
            <person name="Ricciardi L."/>
            <person name="Dicenta F."/>
            <person name="Lopez-Marques R.L."/>
            <person name="Lindberg Moller B."/>
        </authorList>
    </citation>
    <scope>NUCLEOTIDE SEQUENCE</scope>
</reference>
<dbReference type="Pfam" id="PF17681">
    <property type="entry name" value="GCP_N_terminal"/>
    <property type="match status" value="1"/>
</dbReference>
<dbReference type="InterPro" id="IPR040457">
    <property type="entry name" value="GCP_C"/>
</dbReference>
<dbReference type="AlphaFoldDB" id="A0A4Y1RMG2"/>
<comment type="subcellular location">
    <subcellularLocation>
        <location evidence="5">Cytoplasm</location>
        <location evidence="5">Cytoskeleton</location>
        <location evidence="5">Microtubule organizing center</location>
    </subcellularLocation>
</comment>
<keyword evidence="4 5" id="KW-0206">Cytoskeleton</keyword>
<evidence type="ECO:0000259" key="8">
    <source>
        <dbReference type="Pfam" id="PF17681"/>
    </source>
</evidence>
<dbReference type="Gene3D" id="1.20.120.1900">
    <property type="entry name" value="Gamma-tubulin complex, C-terminal domain"/>
    <property type="match status" value="1"/>
</dbReference>
<gene>
    <name evidence="9" type="ORF">Prudu_016769</name>
</gene>
<dbReference type="InterPro" id="IPR007259">
    <property type="entry name" value="GCP"/>
</dbReference>
<dbReference type="GO" id="GO:0051225">
    <property type="term" value="P:spindle assembly"/>
    <property type="evidence" value="ECO:0007669"/>
    <property type="project" value="TreeGrafter"/>
</dbReference>